<evidence type="ECO:0000313" key="2">
    <source>
        <dbReference type="Proteomes" id="UP000094569"/>
    </source>
</evidence>
<sequence>MSKPNGAAEIIGQFSKLANLEPAIARRLESDYIGLTENVQRYIRELAITFYIVVKSFIGENQWKGIQWIEPPETEEKQDQIVSLYYVDLLRVETRRMARRDEAEKYYEALKQVIPTPPIPPRLSSPLARDAARTFHRGTRRERDVARPLLRAIWKR</sequence>
<comment type="caution">
    <text evidence="1">The sequence shown here is derived from an EMBL/GenBank/DDBJ whole genome shotgun (WGS) entry which is preliminary data.</text>
</comment>
<reference evidence="1 2" key="1">
    <citation type="journal article" date="2016" name="BMC Genomics">
        <title>Comparative genomic and transcriptomic analyses of the Fuzhuan brick tea-fermentation fungus Aspergillus cristatus.</title>
        <authorList>
            <person name="Ge Y."/>
            <person name="Wang Y."/>
            <person name="Liu Y."/>
            <person name="Tan Y."/>
            <person name="Ren X."/>
            <person name="Zhang X."/>
            <person name="Hyde K.D."/>
            <person name="Liu Y."/>
            <person name="Liu Z."/>
        </authorList>
    </citation>
    <scope>NUCLEOTIDE SEQUENCE [LARGE SCALE GENOMIC DNA]</scope>
    <source>
        <strain evidence="1 2">GZAAS20.1005</strain>
    </source>
</reference>
<name>A0A1E3B0Q5_ASPCR</name>
<accession>A0A1E3B0Q5</accession>
<evidence type="ECO:0000313" key="1">
    <source>
        <dbReference type="EMBL" id="ODM14508.1"/>
    </source>
</evidence>
<keyword evidence="2" id="KW-1185">Reference proteome</keyword>
<proteinExistence type="predicted"/>
<dbReference type="AlphaFoldDB" id="A0A1E3B0Q5"/>
<dbReference type="VEuPathDB" id="FungiDB:SI65_10130"/>
<gene>
    <name evidence="1" type="ORF">SI65_10130</name>
</gene>
<dbReference type="Proteomes" id="UP000094569">
    <property type="component" value="Unassembled WGS sequence"/>
</dbReference>
<protein>
    <submittedName>
        <fullName evidence="1">Uncharacterized protein</fullName>
    </submittedName>
</protein>
<organism evidence="1 2">
    <name type="scientific">Aspergillus cristatus</name>
    <name type="common">Chinese Fuzhuan brick tea-fermentation fungus</name>
    <name type="synonym">Eurotium cristatum</name>
    <dbReference type="NCBI Taxonomy" id="573508"/>
    <lineage>
        <taxon>Eukaryota</taxon>
        <taxon>Fungi</taxon>
        <taxon>Dikarya</taxon>
        <taxon>Ascomycota</taxon>
        <taxon>Pezizomycotina</taxon>
        <taxon>Eurotiomycetes</taxon>
        <taxon>Eurotiomycetidae</taxon>
        <taxon>Eurotiales</taxon>
        <taxon>Aspergillaceae</taxon>
        <taxon>Aspergillus</taxon>
        <taxon>Aspergillus subgen. Aspergillus</taxon>
    </lineage>
</organism>
<dbReference type="EMBL" id="JXNT01000025">
    <property type="protein sequence ID" value="ODM14508.1"/>
    <property type="molecule type" value="Genomic_DNA"/>
</dbReference>